<dbReference type="InterPro" id="IPR000483">
    <property type="entry name" value="Cys-rich_flank_reg_C"/>
</dbReference>
<dbReference type="FunFam" id="3.80.10.10:FF:000082">
    <property type="entry name" value="Leucine-rich repeat-containing 24"/>
    <property type="match status" value="2"/>
</dbReference>
<feature type="region of interest" description="Disordered" evidence="6">
    <location>
        <begin position="1119"/>
        <end position="1151"/>
    </location>
</feature>
<evidence type="ECO:0000256" key="7">
    <source>
        <dbReference type="SAM" id="Phobius"/>
    </source>
</evidence>
<keyword evidence="2 8" id="KW-0732">Signal</keyword>
<feature type="transmembrane region" description="Helical" evidence="7">
    <location>
        <begin position="1010"/>
        <end position="1035"/>
    </location>
</feature>
<dbReference type="InterPro" id="IPR003591">
    <property type="entry name" value="Leu-rich_rpt_typical-subtyp"/>
</dbReference>
<dbReference type="PROSITE" id="PS50835">
    <property type="entry name" value="IG_LIKE"/>
    <property type="match status" value="2"/>
</dbReference>
<dbReference type="PRINTS" id="PR00019">
    <property type="entry name" value="LEURICHRPT"/>
</dbReference>
<feature type="chain" id="PRO_5041704204" description="Ig-like domain-containing protein" evidence="8">
    <location>
        <begin position="19"/>
        <end position="1287"/>
    </location>
</feature>
<name>A0AA88I132_ARTSF</name>
<keyword evidence="4" id="KW-1015">Disulfide bond</keyword>
<feature type="signal peptide" evidence="8">
    <location>
        <begin position="1"/>
        <end position="18"/>
    </location>
</feature>
<dbReference type="PANTHER" id="PTHR45842:SF12">
    <property type="entry name" value="KEKKON 5, ISOFORM A"/>
    <property type="match status" value="1"/>
</dbReference>
<dbReference type="SUPFAM" id="SSF48726">
    <property type="entry name" value="Immunoglobulin"/>
    <property type="match status" value="2"/>
</dbReference>
<feature type="region of interest" description="Disordered" evidence="6">
    <location>
        <begin position="497"/>
        <end position="529"/>
    </location>
</feature>
<proteinExistence type="predicted"/>
<dbReference type="InterPro" id="IPR003598">
    <property type="entry name" value="Ig_sub2"/>
</dbReference>
<reference evidence="10" key="1">
    <citation type="submission" date="2023-07" db="EMBL/GenBank/DDBJ databases">
        <title>Chromosome-level genome assembly of Artemia franciscana.</title>
        <authorList>
            <person name="Jo E."/>
        </authorList>
    </citation>
    <scope>NUCLEOTIDE SEQUENCE</scope>
    <source>
        <tissue evidence="10">Whole body</tissue>
    </source>
</reference>
<dbReference type="Pfam" id="PF07679">
    <property type="entry name" value="I-set"/>
    <property type="match status" value="2"/>
</dbReference>
<keyword evidence="5" id="KW-0325">Glycoprotein</keyword>
<dbReference type="EMBL" id="JAVRJZ010000010">
    <property type="protein sequence ID" value="KAK2718119.1"/>
    <property type="molecule type" value="Genomic_DNA"/>
</dbReference>
<dbReference type="SMART" id="SM00369">
    <property type="entry name" value="LRR_TYP"/>
    <property type="match status" value="10"/>
</dbReference>
<dbReference type="InterPro" id="IPR007110">
    <property type="entry name" value="Ig-like_dom"/>
</dbReference>
<dbReference type="InterPro" id="IPR036179">
    <property type="entry name" value="Ig-like_dom_sf"/>
</dbReference>
<dbReference type="InterPro" id="IPR013783">
    <property type="entry name" value="Ig-like_fold"/>
</dbReference>
<accession>A0AA88I132</accession>
<dbReference type="InterPro" id="IPR032675">
    <property type="entry name" value="LRR_dom_sf"/>
</dbReference>
<feature type="compositionally biased region" description="Low complexity" evidence="6">
    <location>
        <begin position="512"/>
        <end position="526"/>
    </location>
</feature>
<dbReference type="SMART" id="SM00082">
    <property type="entry name" value="LRRCT"/>
    <property type="match status" value="2"/>
</dbReference>
<feature type="compositionally biased region" description="Low complexity" evidence="6">
    <location>
        <begin position="1134"/>
        <end position="1148"/>
    </location>
</feature>
<evidence type="ECO:0000313" key="10">
    <source>
        <dbReference type="EMBL" id="KAK2718119.1"/>
    </source>
</evidence>
<evidence type="ECO:0000313" key="11">
    <source>
        <dbReference type="Proteomes" id="UP001187531"/>
    </source>
</evidence>
<dbReference type="SMART" id="SM00408">
    <property type="entry name" value="IGc2"/>
    <property type="match status" value="2"/>
</dbReference>
<evidence type="ECO:0000256" key="4">
    <source>
        <dbReference type="ARBA" id="ARBA00023157"/>
    </source>
</evidence>
<dbReference type="InterPro" id="IPR013098">
    <property type="entry name" value="Ig_I-set"/>
</dbReference>
<evidence type="ECO:0000256" key="2">
    <source>
        <dbReference type="ARBA" id="ARBA00022729"/>
    </source>
</evidence>
<dbReference type="Pfam" id="PF13855">
    <property type="entry name" value="LRR_8"/>
    <property type="match status" value="4"/>
</dbReference>
<dbReference type="SMART" id="SM00409">
    <property type="entry name" value="IG"/>
    <property type="match status" value="2"/>
</dbReference>
<dbReference type="SUPFAM" id="SSF52058">
    <property type="entry name" value="L domain-like"/>
    <property type="match status" value="2"/>
</dbReference>
<evidence type="ECO:0000259" key="9">
    <source>
        <dbReference type="PROSITE" id="PS50835"/>
    </source>
</evidence>
<comment type="caution">
    <text evidence="10">The sequence shown here is derived from an EMBL/GenBank/DDBJ whole genome shotgun (WGS) entry which is preliminary data.</text>
</comment>
<dbReference type="PANTHER" id="PTHR45842">
    <property type="entry name" value="SYNAPTIC ADHESION-LIKE MOLECULE SALM"/>
    <property type="match status" value="1"/>
</dbReference>
<keyword evidence="1" id="KW-0433">Leucine-rich repeat</keyword>
<protein>
    <recommendedName>
        <fullName evidence="9">Ig-like domain-containing protein</fullName>
    </recommendedName>
</protein>
<feature type="domain" description="Ig-like" evidence="9">
    <location>
        <begin position="263"/>
        <end position="367"/>
    </location>
</feature>
<dbReference type="InterPro" id="IPR050467">
    <property type="entry name" value="LRFN"/>
</dbReference>
<sequence>MFKYIILMSLLLLPQFRADKDWTSQCPSTCKCKWMSGKRVAQCTGAGFTAVPNTLSSEVSWLDLSDNVIDSLPAYAFKDAGLENLQKIHMRNCSLRLIHKDAFKGLTLLVDLDLSNNNIKGFEEGTLKGNEKLRVFVMNNNPLRALTHREFPYLPSLRQLEMRNCEIEEINANAFLNLRNLEILELSYNKLKTASPDIFAPLEKLKGLNIKYNPWNCDCKLRDLRRFLLESNLYSNPTSCNEPERLYQKTWDQIEPEEFACHPIITVIDPHIEAKAGTEVTFSCLVSGNPTPETKWILNGRILANMSQIPYGDQLFVIHEQEFGYTATDMQKWTNLTVKNIDEHDGGIYTCSANNPAGVAEGNATLTFPASPVIIIFGRDSDMGLSPLSIIAISIGAVFFVLLIVIVVIFWVFASKRRRKRRQTQEKTINGVIGHDEHEKALLGTELTDLTIDKSQNSDYERLSQSDTRISVTYIPGEKYDELHSETNQSAYNGAGRLVPDLLDLPPRRGDSPSTGSGTSTAPDTTKLPQQPLSASQLAYFPTPKVSTLSHTPNEKYIDGVIVPVARPGYVTLPRRPRPRIPSWASGPVPSPAPSDLIKVDPIYDSVGPRTTADGSSTSALSLNRIAGLTPISSGQSSISRADWTSQCPSTCKCKWMSGKRVAQCTGAGFTAVPNTLSSEVSWLDLSDNVIDSLPAYAFKDAGLENLQKIHMRNCSLRLIHKDAFKGLTLLVDLDLSNNNIKGFEEGTLKGNEKLRVFVMNNNPLRALTHREFPYLPSLRQLEMRNCEIEEINANAFLNLRNLEILELSYNKLKTASPDIFAPLEKLKGLNIKYNPWNCDCKLRDLRRFLLESNLYSNPTSCNEPERLYQKTWDQIEPEEFACHPIITVIDPHIEAKAGTEVTFSCLVSGNPTPETKWILNGRILANMSQIPYGDQLFVIHEQEFGITATDMQKWTNLTVKNIDEHDGGIYTCSANNPAGVAEGNATLTFPASPVIIIFGRDSDMGLSPLSIIAISIGAVFFVLLIVIVVIFWVFASKRRRKRRQTQEKTINGVIGHDEHEKALLGTELTDLTIDKSQNSDYERLSQSDTRISVTYIPGEKYDELHSETNQSAYNGAGRLVPDLLDLPPRRGDSPSTGSGTSTAPDTTKLPQQPLSASQLAYFPTPKVSTLSHTPNEKYIDGVIVPVARPGYVTLPRRPRPRIPSWASGPVPSPAPSDLIKVDPIYDSVGPRTTADGSSTSALSLNRIAGLTPISSGQSSISRADKRMVMAIIILQIVIETVDLVDQ</sequence>
<evidence type="ECO:0000256" key="5">
    <source>
        <dbReference type="ARBA" id="ARBA00023180"/>
    </source>
</evidence>
<keyword evidence="7" id="KW-1133">Transmembrane helix</keyword>
<dbReference type="Gene3D" id="2.60.40.10">
    <property type="entry name" value="Immunoglobulins"/>
    <property type="match status" value="2"/>
</dbReference>
<evidence type="ECO:0000256" key="8">
    <source>
        <dbReference type="SAM" id="SignalP"/>
    </source>
</evidence>
<gene>
    <name evidence="10" type="ORF">QYM36_006789</name>
</gene>
<organism evidence="10 11">
    <name type="scientific">Artemia franciscana</name>
    <name type="common">Brine shrimp</name>
    <name type="synonym">Artemia sanfranciscana</name>
    <dbReference type="NCBI Taxonomy" id="6661"/>
    <lineage>
        <taxon>Eukaryota</taxon>
        <taxon>Metazoa</taxon>
        <taxon>Ecdysozoa</taxon>
        <taxon>Arthropoda</taxon>
        <taxon>Crustacea</taxon>
        <taxon>Branchiopoda</taxon>
        <taxon>Anostraca</taxon>
        <taxon>Artemiidae</taxon>
        <taxon>Artemia</taxon>
    </lineage>
</organism>
<evidence type="ECO:0000256" key="6">
    <source>
        <dbReference type="SAM" id="MobiDB-lite"/>
    </source>
</evidence>
<feature type="domain" description="Ig-like" evidence="9">
    <location>
        <begin position="885"/>
        <end position="989"/>
    </location>
</feature>
<evidence type="ECO:0000256" key="1">
    <source>
        <dbReference type="ARBA" id="ARBA00022614"/>
    </source>
</evidence>
<dbReference type="InterPro" id="IPR003599">
    <property type="entry name" value="Ig_sub"/>
</dbReference>
<keyword evidence="7" id="KW-0472">Membrane</keyword>
<keyword evidence="11" id="KW-1185">Reference proteome</keyword>
<dbReference type="Gene3D" id="3.80.10.10">
    <property type="entry name" value="Ribonuclease Inhibitor"/>
    <property type="match status" value="4"/>
</dbReference>
<keyword evidence="3" id="KW-0677">Repeat</keyword>
<feature type="transmembrane region" description="Helical" evidence="7">
    <location>
        <begin position="388"/>
        <end position="413"/>
    </location>
</feature>
<dbReference type="InterPro" id="IPR001611">
    <property type="entry name" value="Leu-rich_rpt"/>
</dbReference>
<dbReference type="Proteomes" id="UP001187531">
    <property type="component" value="Unassembled WGS sequence"/>
</dbReference>
<keyword evidence="7" id="KW-0812">Transmembrane</keyword>
<evidence type="ECO:0000256" key="3">
    <source>
        <dbReference type="ARBA" id="ARBA00022737"/>
    </source>
</evidence>